<proteinExistence type="predicted"/>
<dbReference type="PANTHER" id="PTHR42788">
    <property type="entry name" value="TAURINE IMPORT ATP-BINDING PROTEIN-RELATED"/>
    <property type="match status" value="1"/>
</dbReference>
<dbReference type="PANTHER" id="PTHR42788:SF13">
    <property type="entry name" value="ALIPHATIC SULFONATES IMPORT ATP-BINDING PROTEIN SSUB"/>
    <property type="match status" value="1"/>
</dbReference>
<protein>
    <submittedName>
        <fullName evidence="5">ABC transporter ATP-binding protein</fullName>
    </submittedName>
</protein>
<dbReference type="Pfam" id="PF00005">
    <property type="entry name" value="ABC_tran"/>
    <property type="match status" value="1"/>
</dbReference>
<dbReference type="Gene3D" id="3.40.50.300">
    <property type="entry name" value="P-loop containing nucleotide triphosphate hydrolases"/>
    <property type="match status" value="1"/>
</dbReference>
<reference evidence="5" key="1">
    <citation type="submission" date="2021-12" db="EMBL/GenBank/DDBJ databases">
        <title>Alicyclobacillaceae gen. nov., sp. nov., isolated from chalcocite enrichment system.</title>
        <authorList>
            <person name="Jiang Z."/>
        </authorList>
    </citation>
    <scope>NUCLEOTIDE SEQUENCE</scope>
    <source>
        <strain evidence="5">MYW30-H2</strain>
    </source>
</reference>
<dbReference type="SUPFAM" id="SSF52540">
    <property type="entry name" value="P-loop containing nucleoside triphosphate hydrolases"/>
    <property type="match status" value="1"/>
</dbReference>
<evidence type="ECO:0000256" key="3">
    <source>
        <dbReference type="ARBA" id="ARBA00022840"/>
    </source>
</evidence>
<dbReference type="EMBL" id="CP089291">
    <property type="protein sequence ID" value="UOF92441.1"/>
    <property type="molecule type" value="Genomic_DNA"/>
</dbReference>
<dbReference type="InterPro" id="IPR050166">
    <property type="entry name" value="ABC_transporter_ATP-bind"/>
</dbReference>
<evidence type="ECO:0000256" key="1">
    <source>
        <dbReference type="ARBA" id="ARBA00022448"/>
    </source>
</evidence>
<dbReference type="Proteomes" id="UP000830167">
    <property type="component" value="Chromosome"/>
</dbReference>
<dbReference type="InterPro" id="IPR027417">
    <property type="entry name" value="P-loop_NTPase"/>
</dbReference>
<dbReference type="CDD" id="cd03293">
    <property type="entry name" value="ABC_NrtD_SsuB_transporters"/>
    <property type="match status" value="1"/>
</dbReference>
<evidence type="ECO:0000313" key="6">
    <source>
        <dbReference type="Proteomes" id="UP000830167"/>
    </source>
</evidence>
<dbReference type="InterPro" id="IPR017871">
    <property type="entry name" value="ABC_transporter-like_CS"/>
</dbReference>
<evidence type="ECO:0000256" key="2">
    <source>
        <dbReference type="ARBA" id="ARBA00022741"/>
    </source>
</evidence>
<keyword evidence="3 5" id="KW-0067">ATP-binding</keyword>
<dbReference type="InterPro" id="IPR003439">
    <property type="entry name" value="ABC_transporter-like_ATP-bd"/>
</dbReference>
<sequence>MLKGQDASTILEVDRVSLSYDMTKDTLSNISILVKKGEFLSIIGSSGCGKSSLLNIIAGFIHPTKGKVAVNGKLVDRPGPERGVVFQDLALFPWLSVAENVSFGLKMSGMAKQERLKKSMEAIQMVGLTGSEHKSIAELSGGMRQRVAIARTLVTEPEIILMDEPFSALDEQTRELLQEELLRIQEKTGMTIILVTHSIDEAIYMSDRVVALQSNPGQIKRILNIELGRPRYPELRVTAVFNQYKRQLMESLREGFGAQNANEYEI</sequence>
<dbReference type="RefSeq" id="WP_347439107.1">
    <property type="nucleotide sequence ID" value="NZ_CP089291.1"/>
</dbReference>
<dbReference type="PROSITE" id="PS00211">
    <property type="entry name" value="ABC_TRANSPORTER_1"/>
    <property type="match status" value="1"/>
</dbReference>
<keyword evidence="1" id="KW-0813">Transport</keyword>
<evidence type="ECO:0000259" key="4">
    <source>
        <dbReference type="PROSITE" id="PS50893"/>
    </source>
</evidence>
<dbReference type="InterPro" id="IPR003593">
    <property type="entry name" value="AAA+_ATPase"/>
</dbReference>
<evidence type="ECO:0000313" key="5">
    <source>
        <dbReference type="EMBL" id="UOF92441.1"/>
    </source>
</evidence>
<name>A0ABY4CPL1_9BACL</name>
<dbReference type="SMART" id="SM00382">
    <property type="entry name" value="AAA"/>
    <property type="match status" value="1"/>
</dbReference>
<feature type="domain" description="ABC transporter" evidence="4">
    <location>
        <begin position="11"/>
        <end position="239"/>
    </location>
</feature>
<keyword evidence="2" id="KW-0547">Nucleotide-binding</keyword>
<dbReference type="PROSITE" id="PS50893">
    <property type="entry name" value="ABC_TRANSPORTER_2"/>
    <property type="match status" value="1"/>
</dbReference>
<keyword evidence="6" id="KW-1185">Reference proteome</keyword>
<organism evidence="5 6">
    <name type="scientific">Fodinisporobacter ferrooxydans</name>
    <dbReference type="NCBI Taxonomy" id="2901836"/>
    <lineage>
        <taxon>Bacteria</taxon>
        <taxon>Bacillati</taxon>
        <taxon>Bacillota</taxon>
        <taxon>Bacilli</taxon>
        <taxon>Bacillales</taxon>
        <taxon>Alicyclobacillaceae</taxon>
        <taxon>Fodinisporobacter</taxon>
    </lineage>
</organism>
<dbReference type="GO" id="GO:0005524">
    <property type="term" value="F:ATP binding"/>
    <property type="evidence" value="ECO:0007669"/>
    <property type="project" value="UniProtKB-KW"/>
</dbReference>
<accession>A0ABY4CPL1</accession>
<gene>
    <name evidence="5" type="ORF">LSG31_09925</name>
</gene>